<dbReference type="Pfam" id="PF22458">
    <property type="entry name" value="RsmF-B_ferredox"/>
    <property type="match status" value="1"/>
</dbReference>
<evidence type="ECO:0000256" key="1">
    <source>
        <dbReference type="ARBA" id="ARBA00004604"/>
    </source>
</evidence>
<feature type="binding site" evidence="10">
    <location>
        <position position="300"/>
    </location>
    <ligand>
        <name>S-adenosyl-L-methionine</name>
        <dbReference type="ChEBI" id="CHEBI:59789"/>
    </ligand>
</feature>
<dbReference type="GO" id="GO:0009383">
    <property type="term" value="F:rRNA (cytosine-C5-)-methyltransferase activity"/>
    <property type="evidence" value="ECO:0007669"/>
    <property type="project" value="TreeGrafter"/>
</dbReference>
<feature type="active site" description="Nucleophile" evidence="10">
    <location>
        <position position="357"/>
    </location>
</feature>
<dbReference type="InterPro" id="IPR029063">
    <property type="entry name" value="SAM-dependent_MTases_sf"/>
</dbReference>
<evidence type="ECO:0000256" key="8">
    <source>
        <dbReference type="ARBA" id="ARBA00023242"/>
    </source>
</evidence>
<evidence type="ECO:0000256" key="11">
    <source>
        <dbReference type="SAM" id="MobiDB-lite"/>
    </source>
</evidence>
<comment type="subcellular location">
    <subcellularLocation>
        <location evidence="1">Nucleus</location>
        <location evidence="1">Nucleolus</location>
    </subcellularLocation>
</comment>
<keyword evidence="3" id="KW-0690">Ribosome biogenesis</keyword>
<dbReference type="AlphaFoldDB" id="A0A0C9UCC1"/>
<dbReference type="Pfam" id="PF01189">
    <property type="entry name" value="Methyltr_RsmB-F"/>
    <property type="match status" value="1"/>
</dbReference>
<comment type="similarity">
    <text evidence="2 10">Belongs to the class I-like SAM-binding methyltransferase superfamily. RsmB/NOP family.</text>
</comment>
<protein>
    <recommendedName>
        <fullName evidence="9">Nucleolar protein 2</fullName>
    </recommendedName>
</protein>
<reference evidence="13 14" key="1">
    <citation type="submission" date="2014-06" db="EMBL/GenBank/DDBJ databases">
        <title>Evolutionary Origins and Diversification of the Mycorrhizal Mutualists.</title>
        <authorList>
            <consortium name="DOE Joint Genome Institute"/>
            <consortium name="Mycorrhizal Genomics Consortium"/>
            <person name="Kohler A."/>
            <person name="Kuo A."/>
            <person name="Nagy L.G."/>
            <person name="Floudas D."/>
            <person name="Copeland A."/>
            <person name="Barry K.W."/>
            <person name="Cichocki N."/>
            <person name="Veneault-Fourrey C."/>
            <person name="LaButti K."/>
            <person name="Lindquist E.A."/>
            <person name="Lipzen A."/>
            <person name="Lundell T."/>
            <person name="Morin E."/>
            <person name="Murat C."/>
            <person name="Riley R."/>
            <person name="Ohm R."/>
            <person name="Sun H."/>
            <person name="Tunlid A."/>
            <person name="Henrissat B."/>
            <person name="Grigoriev I.V."/>
            <person name="Hibbett D.S."/>
            <person name="Martin F."/>
        </authorList>
    </citation>
    <scope>NUCLEOTIDE SEQUENCE [LARGE SCALE GENOMIC DNA]</scope>
    <source>
        <strain evidence="13 14">SS14</strain>
    </source>
</reference>
<dbReference type="PRINTS" id="PR02012">
    <property type="entry name" value="RCMTNOP2"/>
</dbReference>
<evidence type="ECO:0000256" key="4">
    <source>
        <dbReference type="ARBA" id="ARBA00022603"/>
    </source>
</evidence>
<dbReference type="PANTHER" id="PTHR22807">
    <property type="entry name" value="NOP2 YEAST -RELATED NOL1/NOP2/FMU SUN DOMAIN-CONTAINING"/>
    <property type="match status" value="1"/>
</dbReference>
<dbReference type="PROSITE" id="PS51686">
    <property type="entry name" value="SAM_MT_RSMB_NOP"/>
    <property type="match status" value="1"/>
</dbReference>
<feature type="binding site" evidence="10">
    <location>
        <position position="256"/>
    </location>
    <ligand>
        <name>S-adenosyl-L-methionine</name>
        <dbReference type="ChEBI" id="CHEBI:59789"/>
    </ligand>
</feature>
<evidence type="ECO:0000256" key="3">
    <source>
        <dbReference type="ARBA" id="ARBA00022517"/>
    </source>
</evidence>
<evidence type="ECO:0000256" key="9">
    <source>
        <dbReference type="ARBA" id="ARBA00082314"/>
    </source>
</evidence>
<accession>A0A0C9UCC1</accession>
<feature type="binding site" evidence="10">
    <location>
        <begin position="232"/>
        <end position="238"/>
    </location>
    <ligand>
        <name>S-adenosyl-L-methionine</name>
        <dbReference type="ChEBI" id="CHEBI:59789"/>
    </ligand>
</feature>
<dbReference type="PRINTS" id="PR02008">
    <property type="entry name" value="RCMTFAMILY"/>
</dbReference>
<dbReference type="Gene3D" id="3.30.70.1170">
    <property type="entry name" value="Sun protein, domain 3"/>
    <property type="match status" value="1"/>
</dbReference>
<dbReference type="OrthoDB" id="427002at2759"/>
<feature type="binding site" evidence="10">
    <location>
        <position position="283"/>
    </location>
    <ligand>
        <name>S-adenosyl-L-methionine</name>
        <dbReference type="ChEBI" id="CHEBI:59789"/>
    </ligand>
</feature>
<dbReference type="GO" id="GO:0000470">
    <property type="term" value="P:maturation of LSU-rRNA"/>
    <property type="evidence" value="ECO:0007669"/>
    <property type="project" value="TreeGrafter"/>
</dbReference>
<evidence type="ECO:0000313" key="14">
    <source>
        <dbReference type="Proteomes" id="UP000054279"/>
    </source>
</evidence>
<dbReference type="FunFam" id="3.30.70.1170:FF:000001">
    <property type="entry name" value="Ribosomal RNA methyltransferase Nop2"/>
    <property type="match status" value="1"/>
</dbReference>
<dbReference type="Proteomes" id="UP000054279">
    <property type="component" value="Unassembled WGS sequence"/>
</dbReference>
<evidence type="ECO:0000256" key="10">
    <source>
        <dbReference type="PROSITE-ProRule" id="PRU01023"/>
    </source>
</evidence>
<keyword evidence="5 10" id="KW-0808">Transferase</keyword>
<gene>
    <name evidence="13" type="ORF">M422DRAFT_196804</name>
</gene>
<keyword evidence="14" id="KW-1185">Reference proteome</keyword>
<dbReference type="InterPro" id="IPR023273">
    <property type="entry name" value="RCMT_NOP2"/>
</dbReference>
<evidence type="ECO:0000256" key="5">
    <source>
        <dbReference type="ARBA" id="ARBA00022679"/>
    </source>
</evidence>
<keyword evidence="4 10" id="KW-0489">Methyltransferase</keyword>
<dbReference type="GO" id="GO:0005730">
    <property type="term" value="C:nucleolus"/>
    <property type="evidence" value="ECO:0007669"/>
    <property type="project" value="UniProtKB-SubCell"/>
</dbReference>
<dbReference type="InterPro" id="IPR023267">
    <property type="entry name" value="RCMT"/>
</dbReference>
<dbReference type="InterPro" id="IPR049560">
    <property type="entry name" value="MeTrfase_RsmB-F_NOP2_cat"/>
</dbReference>
<feature type="region of interest" description="Disordered" evidence="11">
    <location>
        <begin position="432"/>
        <end position="464"/>
    </location>
</feature>
<name>A0A0C9UCC1_SPHS4</name>
<proteinExistence type="inferred from homology"/>
<dbReference type="GO" id="GO:0003723">
    <property type="term" value="F:RNA binding"/>
    <property type="evidence" value="ECO:0007669"/>
    <property type="project" value="UniProtKB-UniRule"/>
</dbReference>
<dbReference type="InterPro" id="IPR001678">
    <property type="entry name" value="MeTrfase_RsmB-F_NOP2_dom"/>
</dbReference>
<dbReference type="Gene3D" id="3.40.50.150">
    <property type="entry name" value="Vaccinia Virus protein VP39"/>
    <property type="match status" value="1"/>
</dbReference>
<evidence type="ECO:0000256" key="6">
    <source>
        <dbReference type="ARBA" id="ARBA00022691"/>
    </source>
</evidence>
<dbReference type="InterPro" id="IPR054728">
    <property type="entry name" value="RsmB-like_ferredoxin"/>
</dbReference>
<dbReference type="EMBL" id="KN837977">
    <property type="protein sequence ID" value="KIJ22735.1"/>
    <property type="molecule type" value="Genomic_DNA"/>
</dbReference>
<sequence length="493" mass="55006">MDSDAEDSDEEKITGKNIEAKSRALDRKVALEAEIDKEEMQRAGGHADEEDDGLVMFDLPTAEEREEEKKKGGPDVQEVQRRIQECARVLGDFKRYAAKGRSRSEYLEQILYDISNYYGYNDFLAEKLFQLFSVDEAIEFFEANEVPRPVTIRTNTLRTRRRDLAQALINRGVNLEPIGKWTNVGLQIFESPVPIGATPEYLGGQYMLQAASSFLPVIALGPVPNERVLDMASAPGGKTTYLSALMQNTGIIFANEINKARTKSLTANIHRMGCKNVVVCSYDGREFPKVIGGFDRVLLDAPCSGTGVISKDSSVKINKSERDFMLLSHLQKQLILCAIDSVDPASATGGYVVYSTCSVTVDENEAVIDYALRKRPNVKLVDTGLEFGREGFTSYRGKIFDPKLNLTRRFYPHVHNMDGFFVAKLKVEKRKKQQKTAGKDEPMLNGIEEEGAEGEVGFDSDEDKPIIQDAKRKQLKAKGYRVPPRKPVVAPVA</sequence>
<dbReference type="GO" id="GO:0070475">
    <property type="term" value="P:rRNA base methylation"/>
    <property type="evidence" value="ECO:0007669"/>
    <property type="project" value="TreeGrafter"/>
</dbReference>
<evidence type="ECO:0000256" key="2">
    <source>
        <dbReference type="ARBA" id="ARBA00007494"/>
    </source>
</evidence>
<evidence type="ECO:0000256" key="7">
    <source>
        <dbReference type="ARBA" id="ARBA00022884"/>
    </source>
</evidence>
<feature type="compositionally biased region" description="Acidic residues" evidence="11">
    <location>
        <begin position="447"/>
        <end position="462"/>
    </location>
</feature>
<dbReference type="PROSITE" id="PS01153">
    <property type="entry name" value="NOL1_NOP2_SUN"/>
    <property type="match status" value="1"/>
</dbReference>
<dbReference type="PANTHER" id="PTHR22807:SF30">
    <property type="entry name" value="28S RRNA (CYTOSINE(4447)-C(5))-METHYLTRANSFERASE-RELATED"/>
    <property type="match status" value="1"/>
</dbReference>
<evidence type="ECO:0000259" key="12">
    <source>
        <dbReference type="PROSITE" id="PS51686"/>
    </source>
</evidence>
<dbReference type="HOGENOM" id="CLU_005316_3_1_1"/>
<dbReference type="SUPFAM" id="SSF53335">
    <property type="entry name" value="S-adenosyl-L-methionine-dependent methyltransferases"/>
    <property type="match status" value="1"/>
</dbReference>
<keyword evidence="6 10" id="KW-0949">S-adenosyl-L-methionine</keyword>
<keyword evidence="7 10" id="KW-0694">RNA-binding</keyword>
<keyword evidence="8" id="KW-0539">Nucleus</keyword>
<dbReference type="InterPro" id="IPR011023">
    <property type="entry name" value="Nop2p"/>
</dbReference>
<feature type="domain" description="SAM-dependent MTase RsmB/NOP-type" evidence="12">
    <location>
        <begin position="140"/>
        <end position="428"/>
    </location>
</feature>
<evidence type="ECO:0000313" key="13">
    <source>
        <dbReference type="EMBL" id="KIJ22735.1"/>
    </source>
</evidence>
<organism evidence="13 14">
    <name type="scientific">Sphaerobolus stellatus (strain SS14)</name>
    <dbReference type="NCBI Taxonomy" id="990650"/>
    <lineage>
        <taxon>Eukaryota</taxon>
        <taxon>Fungi</taxon>
        <taxon>Dikarya</taxon>
        <taxon>Basidiomycota</taxon>
        <taxon>Agaricomycotina</taxon>
        <taxon>Agaricomycetes</taxon>
        <taxon>Phallomycetidae</taxon>
        <taxon>Geastrales</taxon>
        <taxon>Sphaerobolaceae</taxon>
        <taxon>Sphaerobolus</taxon>
    </lineage>
</organism>
<dbReference type="InterPro" id="IPR018314">
    <property type="entry name" value="RsmB/NOL1/NOP2-like_CS"/>
</dbReference>
<dbReference type="NCBIfam" id="TIGR00446">
    <property type="entry name" value="nop2p"/>
    <property type="match status" value="1"/>
</dbReference>